<accession>G5AIX4</accession>
<dbReference type="RefSeq" id="XP_009537137.1">
    <property type="nucleotide sequence ID" value="XM_009538842.1"/>
</dbReference>
<gene>
    <name evidence="3" type="ORF">PHYSODRAFT_340647</name>
    <name evidence="2" type="ORF">PHYSODRAFT_343192</name>
</gene>
<keyword evidence="4" id="KW-1185">Reference proteome</keyword>
<dbReference type="EMBL" id="JH159180">
    <property type="protein sequence ID" value="EGZ04529.1"/>
    <property type="molecule type" value="Genomic_DNA"/>
</dbReference>
<dbReference type="AlphaFoldDB" id="G5AIX4"/>
<organism evidence="4">
    <name type="scientific">Phytophthora sojae (strain P6497)</name>
    <name type="common">Soybean stem and root rot agent</name>
    <name type="synonym">Phytophthora megasperma f. sp. glycines</name>
    <dbReference type="NCBI Taxonomy" id="1094619"/>
    <lineage>
        <taxon>Eukaryota</taxon>
        <taxon>Sar</taxon>
        <taxon>Stramenopiles</taxon>
        <taxon>Oomycota</taxon>
        <taxon>Peronosporomycetes</taxon>
        <taxon>Peronosporales</taxon>
        <taxon>Peronosporaceae</taxon>
        <taxon>Phytophthora</taxon>
    </lineage>
</organism>
<feature type="compositionally biased region" description="Low complexity" evidence="1">
    <location>
        <begin position="1"/>
        <end position="10"/>
    </location>
</feature>
<evidence type="ECO:0000313" key="3">
    <source>
        <dbReference type="EMBL" id="EGZ07571.1"/>
    </source>
</evidence>
<dbReference type="GeneID" id="20647945"/>
<evidence type="ECO:0000256" key="1">
    <source>
        <dbReference type="SAM" id="MobiDB-lite"/>
    </source>
</evidence>
<feature type="compositionally biased region" description="Basic and acidic residues" evidence="1">
    <location>
        <begin position="26"/>
        <end position="37"/>
    </location>
</feature>
<name>G5AIX4_PHYSP</name>
<dbReference type="GeneID" id="20648481"/>
<dbReference type="InParanoid" id="G5AIX4"/>
<reference evidence="2" key="2">
    <citation type="submission" date="2011-09" db="EMBL/GenBank/DDBJ databases">
        <authorList>
            <consortium name="US DOE Joint Genome Institute (JGI-PGF)"/>
            <person name="Aerts A."/>
            <person name="Grimwood J."/>
            <person name="Schmutz J."/>
            <person name="Lucas S."/>
            <person name="Hammon N."/>
            <person name="Glavina del Rio T."/>
            <person name="Dalin E."/>
            <person name="Tice H."/>
            <person name="Pitluck S."/>
            <person name="Dehal P."/>
            <person name="Chapman J."/>
            <person name="Putman N.H."/>
            <person name="Salamov A.A."/>
            <person name="Terry A."/>
            <person name="Rokhsar D.S."/>
            <person name="Boore J.L."/>
            <person name="Tripathy S."/>
            <person name="Tyler B.M."/>
            <person name="Grigoriev I.V."/>
        </authorList>
    </citation>
    <scope>NUCLEOTIDE SEQUENCE</scope>
    <source>
        <strain evidence="2">P6497</strain>
    </source>
</reference>
<dbReference type="KEGG" id="psoj:PHYSODRAFT_343192"/>
<dbReference type="KEGG" id="psoj:PHYSODRAFT_340647"/>
<evidence type="ECO:0000313" key="2">
    <source>
        <dbReference type="EMBL" id="EGZ04529.1"/>
    </source>
</evidence>
<dbReference type="Proteomes" id="UP000002640">
    <property type="component" value="Unassembled WGS sequence"/>
</dbReference>
<reference evidence="2 4" key="1">
    <citation type="journal article" date="2006" name="Science">
        <title>Phytophthora genome sequences uncover evolutionary origins and mechanisms of pathogenesis.</title>
        <authorList>
            <person name="Tyler B.M."/>
            <person name="Tripathy S."/>
            <person name="Zhang X."/>
            <person name="Dehal P."/>
            <person name="Jiang R.H."/>
            <person name="Aerts A."/>
            <person name="Arredondo F.D."/>
            <person name="Baxter L."/>
            <person name="Bensasson D."/>
            <person name="Beynon J.L."/>
            <person name="Chapman J."/>
            <person name="Damasceno C.M."/>
            <person name="Dorrance A.E."/>
            <person name="Dou D."/>
            <person name="Dickerman A.W."/>
            <person name="Dubchak I.L."/>
            <person name="Garbelotto M."/>
            <person name="Gijzen M."/>
            <person name="Gordon S.G."/>
            <person name="Govers F."/>
            <person name="Grunwald N.J."/>
            <person name="Huang W."/>
            <person name="Ivors K.L."/>
            <person name="Jones R.W."/>
            <person name="Kamoun S."/>
            <person name="Krampis K."/>
            <person name="Lamour K.H."/>
            <person name="Lee M.K."/>
            <person name="McDonald W.H."/>
            <person name="Medina M."/>
            <person name="Meijer H.J."/>
            <person name="Nordberg E.K."/>
            <person name="Maclean D.J."/>
            <person name="Ospina-Giraldo M.D."/>
            <person name="Morris P.F."/>
            <person name="Phuntumart V."/>
            <person name="Putnam N.H."/>
            <person name="Rash S."/>
            <person name="Rose J.K."/>
            <person name="Sakihama Y."/>
            <person name="Salamov A.A."/>
            <person name="Savidor A."/>
            <person name="Scheuring C.F."/>
            <person name="Smith B.M."/>
            <person name="Sobral B.W."/>
            <person name="Terry A."/>
            <person name="Torto-Alalibo T.A."/>
            <person name="Win J."/>
            <person name="Xu Z."/>
            <person name="Zhang H."/>
            <person name="Grigoriev I.V."/>
            <person name="Rokhsar D.S."/>
            <person name="Boore J.L."/>
        </authorList>
    </citation>
    <scope>NUCLEOTIDE SEQUENCE [LARGE SCALE GENOMIC DNA]</scope>
    <source>
        <strain evidence="2 4">P6497</strain>
    </source>
</reference>
<feature type="region of interest" description="Disordered" evidence="1">
    <location>
        <begin position="1"/>
        <end position="76"/>
    </location>
</feature>
<dbReference type="EMBL" id="JH159162">
    <property type="protein sequence ID" value="EGZ07571.1"/>
    <property type="molecule type" value="Genomic_DNA"/>
</dbReference>
<sequence length="76" mass="7870">MEAAAHAANARLRGDQDGGHGAGVARGERVRRAKDEGSVDGPAELGEKSKGEKSTEALSVLKKDDQRGDGGVKKKT</sequence>
<dbReference type="RefSeq" id="XP_009540025.1">
    <property type="nucleotide sequence ID" value="XM_009541730.1"/>
</dbReference>
<evidence type="ECO:0000313" key="4">
    <source>
        <dbReference type="Proteomes" id="UP000002640"/>
    </source>
</evidence>
<protein>
    <submittedName>
        <fullName evidence="2">Uncharacterized protein</fullName>
    </submittedName>
</protein>
<proteinExistence type="predicted"/>
<feature type="compositionally biased region" description="Basic and acidic residues" evidence="1">
    <location>
        <begin position="45"/>
        <end position="76"/>
    </location>
</feature>